<feature type="active site" description="Proton donor" evidence="9">
    <location>
        <position position="305"/>
    </location>
</feature>
<keyword evidence="5 8" id="KW-0963">Cytoplasm</keyword>
<dbReference type="InterPro" id="IPR029058">
    <property type="entry name" value="AB_hydrolase_fold"/>
</dbReference>
<evidence type="ECO:0000256" key="5">
    <source>
        <dbReference type="ARBA" id="ARBA00022490"/>
    </source>
</evidence>
<dbReference type="Pfam" id="PF00561">
    <property type="entry name" value="Abhydrolase_1"/>
    <property type="match status" value="1"/>
</dbReference>
<evidence type="ECO:0000256" key="7">
    <source>
        <dbReference type="ARBA" id="ARBA00022801"/>
    </source>
</evidence>
<dbReference type="GO" id="GO:0005737">
    <property type="term" value="C:cytoplasm"/>
    <property type="evidence" value="ECO:0007669"/>
    <property type="project" value="UniProtKB-SubCell"/>
</dbReference>
<dbReference type="InterPro" id="IPR005944">
    <property type="entry name" value="Pro_iminopeptidase"/>
</dbReference>
<dbReference type="InterPro" id="IPR002410">
    <property type="entry name" value="Peptidase_S33"/>
</dbReference>
<evidence type="ECO:0000256" key="10">
    <source>
        <dbReference type="RuleBase" id="RU003421"/>
    </source>
</evidence>
<dbReference type="Proteomes" id="UP000002204">
    <property type="component" value="Chromosome"/>
</dbReference>
<dbReference type="AlphaFoldDB" id="C0ZTV6"/>
<keyword evidence="6 8" id="KW-0645">Protease</keyword>
<dbReference type="SUPFAM" id="SSF53474">
    <property type="entry name" value="alpha/beta-Hydrolases"/>
    <property type="match status" value="1"/>
</dbReference>
<evidence type="ECO:0000256" key="8">
    <source>
        <dbReference type="PIRNR" id="PIRNR006431"/>
    </source>
</evidence>
<proteinExistence type="inferred from homology"/>
<evidence type="ECO:0000256" key="9">
    <source>
        <dbReference type="PIRSR" id="PIRSR006431-1"/>
    </source>
</evidence>
<sequence>MEELPPMSAVLYPPVEPYESGLLEVPDGQSLYWETVGKPAGVPVLYLHGGPGSGCTVGARRFFDPETFRAVLFDQRGCGRSLPLASSSDVDLTVNTTAHILDDIERLREHLGIERWIVSGLSWGVSLGLVYAQAFPERVIAMALGAITGGTRVEIEWITRAMGRIFPREWEEFVAQLPVEERDGNLPAAYARLLADPDPVVRENAAVQWCRWEDVHVSLMPGWTPSVRYQNPDFRRVMTRLVTHYWANDCFLAPNQILDGMDRLAEIPAILVHGRYDISGPLDTAWAIHQRWPGSELVVLDDAGHGGGGFNEAIVEALNSLAHSV</sequence>
<keyword evidence="7 8" id="KW-0378">Hydrolase</keyword>
<keyword evidence="4 8" id="KW-0031">Aminopeptidase</keyword>
<comment type="similarity">
    <text evidence="3 8 10">Belongs to the peptidase S33 family.</text>
</comment>
<comment type="catalytic activity">
    <reaction evidence="1 8 10">
        <text>Release of N-terminal proline from a peptide.</text>
        <dbReference type="EC" id="3.4.11.5"/>
    </reaction>
</comment>
<evidence type="ECO:0000313" key="12">
    <source>
        <dbReference type="EMBL" id="BAH36372.1"/>
    </source>
</evidence>
<evidence type="ECO:0000256" key="1">
    <source>
        <dbReference type="ARBA" id="ARBA00001585"/>
    </source>
</evidence>
<dbReference type="HOGENOM" id="CLU_043739_2_2_11"/>
<dbReference type="GO" id="GO:0004177">
    <property type="term" value="F:aminopeptidase activity"/>
    <property type="evidence" value="ECO:0007669"/>
    <property type="project" value="UniProtKB-UniRule"/>
</dbReference>
<dbReference type="NCBIfam" id="TIGR01249">
    <property type="entry name" value="pro_imino_pep_1"/>
    <property type="match status" value="1"/>
</dbReference>
<dbReference type="InterPro" id="IPR000073">
    <property type="entry name" value="AB_hydrolase_1"/>
</dbReference>
<accession>C0ZTV6</accession>
<protein>
    <recommendedName>
        <fullName evidence="8 10">Proline iminopeptidase</fullName>
        <shortName evidence="8">PIP</shortName>
        <ecNumber evidence="8 10">3.4.11.5</ecNumber>
    </recommendedName>
    <alternativeName>
        <fullName evidence="8">Prolyl aminopeptidase</fullName>
    </alternativeName>
</protein>
<name>C0ZTV6_RHOE4</name>
<feature type="active site" description="Nucleophile" evidence="9">
    <location>
        <position position="122"/>
    </location>
</feature>
<dbReference type="EC" id="3.4.11.5" evidence="8 10"/>
<dbReference type="eggNOG" id="COG2267">
    <property type="taxonomic scope" value="Bacteria"/>
</dbReference>
<organism evidence="12 13">
    <name type="scientific">Rhodococcus erythropolis (strain PR4 / NBRC 100887)</name>
    <dbReference type="NCBI Taxonomy" id="234621"/>
    <lineage>
        <taxon>Bacteria</taxon>
        <taxon>Bacillati</taxon>
        <taxon>Actinomycetota</taxon>
        <taxon>Actinomycetes</taxon>
        <taxon>Mycobacteriales</taxon>
        <taxon>Nocardiaceae</taxon>
        <taxon>Rhodococcus</taxon>
        <taxon>Rhodococcus erythropolis group</taxon>
    </lineage>
</organism>
<evidence type="ECO:0000256" key="6">
    <source>
        <dbReference type="ARBA" id="ARBA00022670"/>
    </source>
</evidence>
<evidence type="ECO:0000259" key="11">
    <source>
        <dbReference type="Pfam" id="PF00561"/>
    </source>
</evidence>
<gene>
    <name evidence="12" type="ordered locus">RER_56640</name>
</gene>
<feature type="active site" evidence="9">
    <location>
        <position position="277"/>
    </location>
</feature>
<evidence type="ECO:0000256" key="4">
    <source>
        <dbReference type="ARBA" id="ARBA00022438"/>
    </source>
</evidence>
<dbReference type="PRINTS" id="PR00793">
    <property type="entry name" value="PROAMNOPTASE"/>
</dbReference>
<reference evidence="13" key="1">
    <citation type="submission" date="2005-03" db="EMBL/GenBank/DDBJ databases">
        <title>Comparison of the complete genome sequences of Rhodococcus erythropolis PR4 and Rhodococcus opacus B4.</title>
        <authorList>
            <person name="Takarada H."/>
            <person name="Sekine M."/>
            <person name="Hosoyama A."/>
            <person name="Yamada R."/>
            <person name="Fujisawa T."/>
            <person name="Omata S."/>
            <person name="Shimizu A."/>
            <person name="Tsukatani N."/>
            <person name="Tanikawa S."/>
            <person name="Fujita N."/>
            <person name="Harayama S."/>
        </authorList>
    </citation>
    <scope>NUCLEOTIDE SEQUENCE [LARGE SCALE GENOMIC DNA]</scope>
    <source>
        <strain evidence="13">PR4 / NBRC 100887</strain>
    </source>
</reference>
<dbReference type="Gene3D" id="3.40.50.1820">
    <property type="entry name" value="alpha/beta hydrolase"/>
    <property type="match status" value="1"/>
</dbReference>
<dbReference type="PANTHER" id="PTHR43722">
    <property type="entry name" value="PROLINE IMINOPEPTIDASE"/>
    <property type="match status" value="1"/>
</dbReference>
<dbReference type="PIRSF" id="PIRSF006431">
    <property type="entry name" value="Pept_S33"/>
    <property type="match status" value="1"/>
</dbReference>
<evidence type="ECO:0000256" key="2">
    <source>
        <dbReference type="ARBA" id="ARBA00004496"/>
    </source>
</evidence>
<dbReference type="ESTHER" id="rhoe4-c0ztv6">
    <property type="family name" value="Proline_iminopeptidase"/>
</dbReference>
<dbReference type="EMBL" id="AP008957">
    <property type="protein sequence ID" value="BAH36372.1"/>
    <property type="molecule type" value="Genomic_DNA"/>
</dbReference>
<evidence type="ECO:0000256" key="3">
    <source>
        <dbReference type="ARBA" id="ARBA00010088"/>
    </source>
</evidence>
<feature type="domain" description="AB hydrolase-1" evidence="11">
    <location>
        <begin position="43"/>
        <end position="305"/>
    </location>
</feature>
<reference evidence="12 13" key="2">
    <citation type="journal article" date="2006" name="Environ. Microbiol.">
        <title>Sequence analysis of three plasmids harboured in Rhodococcus erythropolis strain PR4.</title>
        <authorList>
            <person name="Sekine M."/>
            <person name="Tanikawa S."/>
            <person name="Omata S."/>
            <person name="Saito M."/>
            <person name="Fujisawa T."/>
            <person name="Tsukatani N."/>
            <person name="Tajima T."/>
            <person name="Sekigawa T."/>
            <person name="Kosugi H."/>
            <person name="Matsuo Y."/>
            <person name="Nishiko R."/>
            <person name="Imamura K."/>
            <person name="Ito M."/>
            <person name="Narita H."/>
            <person name="Tago S."/>
            <person name="Fujita N."/>
            <person name="Harayama S."/>
        </authorList>
    </citation>
    <scope>NUCLEOTIDE SEQUENCE [LARGE SCALE GENOMIC DNA]</scope>
    <source>
        <strain evidence="13">PR4 / NBRC 100887</strain>
    </source>
</reference>
<dbReference type="MEROPS" id="S33.001"/>
<dbReference type="GO" id="GO:0006508">
    <property type="term" value="P:proteolysis"/>
    <property type="evidence" value="ECO:0007669"/>
    <property type="project" value="UniProtKB-KW"/>
</dbReference>
<evidence type="ECO:0000313" key="13">
    <source>
        <dbReference type="Proteomes" id="UP000002204"/>
    </source>
</evidence>
<dbReference type="PANTHER" id="PTHR43722:SF1">
    <property type="entry name" value="PROLINE IMINOPEPTIDASE"/>
    <property type="match status" value="1"/>
</dbReference>
<dbReference type="KEGG" id="rer:RER_56640"/>
<comment type="subcellular location">
    <subcellularLocation>
        <location evidence="2 8">Cytoplasm</location>
    </subcellularLocation>
</comment>